<dbReference type="InterPro" id="IPR050425">
    <property type="entry name" value="NAD(P)_dehydrat-like"/>
</dbReference>
<name>A0ABR4HXU6_9EURO</name>
<dbReference type="EMBL" id="JBFXLT010000007">
    <property type="protein sequence ID" value="KAL2820311.1"/>
    <property type="molecule type" value="Genomic_DNA"/>
</dbReference>
<feature type="domain" description="NAD-dependent epimerase/dehydratase" evidence="3">
    <location>
        <begin position="8"/>
        <end position="212"/>
    </location>
</feature>
<proteinExistence type="inferred from homology"/>
<protein>
    <recommendedName>
        <fullName evidence="3">NAD-dependent epimerase/dehydratase domain-containing protein</fullName>
    </recommendedName>
</protein>
<dbReference type="SUPFAM" id="SSF51735">
    <property type="entry name" value="NAD(P)-binding Rossmann-fold domains"/>
    <property type="match status" value="1"/>
</dbReference>
<dbReference type="Gene3D" id="3.40.50.720">
    <property type="entry name" value="NAD(P)-binding Rossmann-like Domain"/>
    <property type="match status" value="1"/>
</dbReference>
<organism evidence="4 5">
    <name type="scientific">Aspergillus granulosus</name>
    <dbReference type="NCBI Taxonomy" id="176169"/>
    <lineage>
        <taxon>Eukaryota</taxon>
        <taxon>Fungi</taxon>
        <taxon>Dikarya</taxon>
        <taxon>Ascomycota</taxon>
        <taxon>Pezizomycotina</taxon>
        <taxon>Eurotiomycetes</taxon>
        <taxon>Eurotiomycetidae</taxon>
        <taxon>Eurotiales</taxon>
        <taxon>Aspergillaceae</taxon>
        <taxon>Aspergillus</taxon>
        <taxon>Aspergillus subgen. Nidulantes</taxon>
    </lineage>
</organism>
<evidence type="ECO:0000259" key="3">
    <source>
        <dbReference type="Pfam" id="PF01370"/>
    </source>
</evidence>
<comment type="caution">
    <text evidence="4">The sequence shown here is derived from an EMBL/GenBank/DDBJ whole genome shotgun (WGS) entry which is preliminary data.</text>
</comment>
<keyword evidence="1" id="KW-0560">Oxidoreductase</keyword>
<dbReference type="Proteomes" id="UP001610334">
    <property type="component" value="Unassembled WGS sequence"/>
</dbReference>
<accession>A0ABR4HXU6</accession>
<evidence type="ECO:0000256" key="2">
    <source>
        <dbReference type="ARBA" id="ARBA00023445"/>
    </source>
</evidence>
<dbReference type="PANTHER" id="PTHR10366">
    <property type="entry name" value="NAD DEPENDENT EPIMERASE/DEHYDRATASE"/>
    <property type="match status" value="1"/>
</dbReference>
<reference evidence="4 5" key="1">
    <citation type="submission" date="2024-07" db="EMBL/GenBank/DDBJ databases">
        <title>Section-level genome sequencing and comparative genomics of Aspergillus sections Usti and Cavernicolus.</title>
        <authorList>
            <consortium name="Lawrence Berkeley National Laboratory"/>
            <person name="Nybo J.L."/>
            <person name="Vesth T.C."/>
            <person name="Theobald S."/>
            <person name="Frisvad J.C."/>
            <person name="Larsen T.O."/>
            <person name="Kjaerboelling I."/>
            <person name="Rothschild-Mancinelli K."/>
            <person name="Lyhne E.K."/>
            <person name="Kogle M.E."/>
            <person name="Barry K."/>
            <person name="Clum A."/>
            <person name="Na H."/>
            <person name="Ledsgaard L."/>
            <person name="Lin J."/>
            <person name="Lipzen A."/>
            <person name="Kuo A."/>
            <person name="Riley R."/>
            <person name="Mondo S."/>
            <person name="Labutti K."/>
            <person name="Haridas S."/>
            <person name="Pangalinan J."/>
            <person name="Salamov A.A."/>
            <person name="Simmons B.A."/>
            <person name="Magnuson J.K."/>
            <person name="Chen J."/>
            <person name="Drula E."/>
            <person name="Henrissat B."/>
            <person name="Wiebenga A."/>
            <person name="Lubbers R.J."/>
            <person name="Gomes A.C."/>
            <person name="Makela M.R."/>
            <person name="Stajich J."/>
            <person name="Grigoriev I.V."/>
            <person name="Mortensen U.H."/>
            <person name="De Vries R.P."/>
            <person name="Baker S.E."/>
            <person name="Andersen M.R."/>
        </authorList>
    </citation>
    <scope>NUCLEOTIDE SEQUENCE [LARGE SCALE GENOMIC DNA]</scope>
    <source>
        <strain evidence="4 5">CBS 588.65</strain>
    </source>
</reference>
<evidence type="ECO:0000313" key="5">
    <source>
        <dbReference type="Proteomes" id="UP001610334"/>
    </source>
</evidence>
<gene>
    <name evidence="4" type="ORF">BJX63DRAFT_428145</name>
</gene>
<evidence type="ECO:0000313" key="4">
    <source>
        <dbReference type="EMBL" id="KAL2820311.1"/>
    </source>
</evidence>
<dbReference type="InterPro" id="IPR036291">
    <property type="entry name" value="NAD(P)-bd_dom_sf"/>
</dbReference>
<evidence type="ECO:0000256" key="1">
    <source>
        <dbReference type="ARBA" id="ARBA00023002"/>
    </source>
</evidence>
<keyword evidence="5" id="KW-1185">Reference proteome</keyword>
<comment type="similarity">
    <text evidence="2">Belongs to the NAD(P)-dependent epimerase/dehydratase family. Dihydroflavonol-4-reductase subfamily.</text>
</comment>
<dbReference type="InterPro" id="IPR001509">
    <property type="entry name" value="Epimerase_deHydtase"/>
</dbReference>
<dbReference type="PANTHER" id="PTHR10366:SF579">
    <property type="entry name" value="3-BETA HYDROXYSTEROID DEHYDROGENASE_ISOMERASE FAMILY PROTEIN (AFU_ORTHOLOGUE AFUA_3G02250)"/>
    <property type="match status" value="1"/>
</dbReference>
<sequence>MSTTPQNVLVTGANGYLGLHVLRDCLAKGWTVVGAVRTIKAANRIRDIFPDASASERLVLVQISDIVNPSSLEPAFSTDRPITAVINLASPLISNPSDIGQQVLDPAIHAATAVLEAGRRYGGNTLRRIVHTSSCAAVLDPGRGDAPGYTYTSTDWNPTTYEEAATKGDPAIGYMASKALSERAAWDWIRANQGRITYDFTCIAPAGVLGPHYLGALVNKGETLDLSNLNLSSQMLWYLADPNVGATPFNFFHLGCWVAANDASAALAAAVVEPAAAGRRFICAQRCHWQLVKDAVRAAVPELRERIDVGTPGATEVAWETTYDVDGSEVSDVLGIKYTSLEDTMRDTFAQFLEAEKQSGKTW</sequence>
<dbReference type="Pfam" id="PF01370">
    <property type="entry name" value="Epimerase"/>
    <property type="match status" value="1"/>
</dbReference>